<evidence type="ECO:0000313" key="1">
    <source>
        <dbReference type="EMBL" id="GIY89629.1"/>
    </source>
</evidence>
<dbReference type="EMBL" id="BPLR01017235">
    <property type="protein sequence ID" value="GIY89629.1"/>
    <property type="molecule type" value="Genomic_DNA"/>
</dbReference>
<sequence>MSSLNFCLDVGEIDVSCDVRKVRVLTGFVISGAFEILVSSEQVLDLLWSLLLFESDGRVNKFRKMEDDFGDCQ</sequence>
<dbReference type="Proteomes" id="UP001054945">
    <property type="component" value="Unassembled WGS sequence"/>
</dbReference>
<gene>
    <name evidence="1" type="ORF">CEXT_461631</name>
</gene>
<dbReference type="AlphaFoldDB" id="A0AAV4X790"/>
<protein>
    <submittedName>
        <fullName evidence="1">Uncharacterized protein</fullName>
    </submittedName>
</protein>
<accession>A0AAV4X790</accession>
<evidence type="ECO:0000313" key="2">
    <source>
        <dbReference type="Proteomes" id="UP001054945"/>
    </source>
</evidence>
<organism evidence="1 2">
    <name type="scientific">Caerostris extrusa</name>
    <name type="common">Bark spider</name>
    <name type="synonym">Caerostris bankana</name>
    <dbReference type="NCBI Taxonomy" id="172846"/>
    <lineage>
        <taxon>Eukaryota</taxon>
        <taxon>Metazoa</taxon>
        <taxon>Ecdysozoa</taxon>
        <taxon>Arthropoda</taxon>
        <taxon>Chelicerata</taxon>
        <taxon>Arachnida</taxon>
        <taxon>Araneae</taxon>
        <taxon>Araneomorphae</taxon>
        <taxon>Entelegynae</taxon>
        <taxon>Araneoidea</taxon>
        <taxon>Araneidae</taxon>
        <taxon>Caerostris</taxon>
    </lineage>
</organism>
<reference evidence="1 2" key="1">
    <citation type="submission" date="2021-06" db="EMBL/GenBank/DDBJ databases">
        <title>Caerostris extrusa draft genome.</title>
        <authorList>
            <person name="Kono N."/>
            <person name="Arakawa K."/>
        </authorList>
    </citation>
    <scope>NUCLEOTIDE SEQUENCE [LARGE SCALE GENOMIC DNA]</scope>
</reference>
<keyword evidence="2" id="KW-1185">Reference proteome</keyword>
<name>A0AAV4X790_CAEEX</name>
<proteinExistence type="predicted"/>
<comment type="caution">
    <text evidence="1">The sequence shown here is derived from an EMBL/GenBank/DDBJ whole genome shotgun (WGS) entry which is preliminary data.</text>
</comment>